<dbReference type="Proteomes" id="UP001595896">
    <property type="component" value="Unassembled WGS sequence"/>
</dbReference>
<comment type="caution">
    <text evidence="1">The sequence shown here is derived from an EMBL/GenBank/DDBJ whole genome shotgun (WGS) entry which is preliminary data.</text>
</comment>
<dbReference type="EMBL" id="JBHSGK010000001">
    <property type="protein sequence ID" value="MFC4735140.1"/>
    <property type="molecule type" value="Genomic_DNA"/>
</dbReference>
<reference evidence="2" key="1">
    <citation type="journal article" date="2019" name="Int. J. Syst. Evol. Microbiol.">
        <title>The Global Catalogue of Microorganisms (GCM) 10K type strain sequencing project: providing services to taxonomists for standard genome sequencing and annotation.</title>
        <authorList>
            <consortium name="The Broad Institute Genomics Platform"/>
            <consortium name="The Broad Institute Genome Sequencing Center for Infectious Disease"/>
            <person name="Wu L."/>
            <person name="Ma J."/>
        </authorList>
    </citation>
    <scope>NUCLEOTIDE SEQUENCE [LARGE SCALE GENOMIC DNA]</scope>
    <source>
        <strain evidence="2">JCM 12165</strain>
    </source>
</reference>
<sequence>MKQVLPFILISVVVGALLYFLQDDYEGPFDPDHRSDASDAYWDAVLFVEGEGDEAEIGFRLSPAEDREFEPDSIDMLEVFVDSSNVSFYFQDLEMDSFEDELIHREACSVCSSASQIEARMLVNWREEGETRSSQYQFSLMLEE</sequence>
<proteinExistence type="predicted"/>
<protein>
    <submittedName>
        <fullName evidence="1">Uncharacterized protein</fullName>
    </submittedName>
</protein>
<evidence type="ECO:0000313" key="2">
    <source>
        <dbReference type="Proteomes" id="UP001595896"/>
    </source>
</evidence>
<name>A0ABV9NRT6_9BACI</name>
<gene>
    <name evidence="1" type="ORF">ACFO4L_00960</name>
</gene>
<evidence type="ECO:0000313" key="1">
    <source>
        <dbReference type="EMBL" id="MFC4735140.1"/>
    </source>
</evidence>
<keyword evidence="2" id="KW-1185">Reference proteome</keyword>
<dbReference type="RefSeq" id="WP_377907761.1">
    <property type="nucleotide sequence ID" value="NZ_JBHSGK010000001.1"/>
</dbReference>
<organism evidence="1 2">
    <name type="scientific">Bacillus daqingensis</name>
    <dbReference type="NCBI Taxonomy" id="872396"/>
    <lineage>
        <taxon>Bacteria</taxon>
        <taxon>Bacillati</taxon>
        <taxon>Bacillota</taxon>
        <taxon>Bacilli</taxon>
        <taxon>Bacillales</taxon>
        <taxon>Bacillaceae</taxon>
        <taxon>Bacillus</taxon>
    </lineage>
</organism>
<accession>A0ABV9NRT6</accession>